<dbReference type="InterPro" id="IPR011990">
    <property type="entry name" value="TPR-like_helical_dom_sf"/>
</dbReference>
<keyword evidence="3" id="KW-1185">Reference proteome</keyword>
<dbReference type="InterPro" id="IPR030395">
    <property type="entry name" value="GP_PDE_dom"/>
</dbReference>
<dbReference type="PANTHER" id="PTHR46211">
    <property type="entry name" value="GLYCEROPHOSPHORYL DIESTER PHOSPHODIESTERASE"/>
    <property type="match status" value="1"/>
</dbReference>
<dbReference type="PANTHER" id="PTHR46211:SF14">
    <property type="entry name" value="GLYCEROPHOSPHODIESTER PHOSPHODIESTERASE"/>
    <property type="match status" value="1"/>
</dbReference>
<protein>
    <submittedName>
        <fullName evidence="2">Glycerophosphodiester phosphodiesterase family protein</fullName>
    </submittedName>
</protein>
<dbReference type="SMART" id="SM00028">
    <property type="entry name" value="TPR"/>
    <property type="match status" value="2"/>
</dbReference>
<reference evidence="2 3" key="1">
    <citation type="submission" date="2023-07" db="EMBL/GenBank/DDBJ databases">
        <title>Alkalimonas sp., MEB108 novel, alkaliphilic bacterium isolated from Lonar Lake, India.</title>
        <authorList>
            <person name="Joshi A."/>
            <person name="Thite S."/>
        </authorList>
    </citation>
    <scope>NUCLEOTIDE SEQUENCE [LARGE SCALE GENOMIC DNA]</scope>
    <source>
        <strain evidence="2 3">MEB108</strain>
    </source>
</reference>
<proteinExistence type="predicted"/>
<dbReference type="EMBL" id="JAUHLI010000007">
    <property type="protein sequence ID" value="MEE2001520.1"/>
    <property type="molecule type" value="Genomic_DNA"/>
</dbReference>
<dbReference type="PROSITE" id="PS51704">
    <property type="entry name" value="GP_PDE"/>
    <property type="match status" value="1"/>
</dbReference>
<dbReference type="InterPro" id="IPR017946">
    <property type="entry name" value="PLC-like_Pdiesterase_TIM-brl"/>
</dbReference>
<dbReference type="Proteomes" id="UP001336314">
    <property type="component" value="Unassembled WGS sequence"/>
</dbReference>
<gene>
    <name evidence="2" type="ORF">QWY20_08645</name>
</gene>
<evidence type="ECO:0000259" key="1">
    <source>
        <dbReference type="PROSITE" id="PS51704"/>
    </source>
</evidence>
<dbReference type="InterPro" id="IPR019734">
    <property type="entry name" value="TPR_rpt"/>
</dbReference>
<accession>A0ABU7J6G5</accession>
<name>A0ABU7J6G5_9GAMM</name>
<dbReference type="Pfam" id="PF03009">
    <property type="entry name" value="GDPD"/>
    <property type="match status" value="1"/>
</dbReference>
<evidence type="ECO:0000313" key="2">
    <source>
        <dbReference type="EMBL" id="MEE2001520.1"/>
    </source>
</evidence>
<sequence>MTSKSLIFAGQAGVGYYPQNSLEAAAFSTALGVDGIEISVQWTRDQQLVCHQHQRLDPAFTRSPDGCWLNQAEQWPIGQLSYAELMEFRLGELNPERQDQRKPRRQMALAHPIPLLSDMLSQLSQQSSGQPLQLLIHLPSSLDEIAVEPALIRAVLQQVLDYRTRLHIIFTSYDWRLLALIKQAEPAQICWYRLHPPAWYHPDWGQPVSLSEPQSQALLVQQGWHQQQLPWLDGLSPVDYHDLIAQAKGRGWRLYCHHTALPYLSDASDVALWTEQQHQPEICQLLANTAAYAVVSDSPFSYSHLATAKCRELVAFGKACLEKKKWQAVIDSFLPIVQSSQARCHFELVYRLAIALRREQRFNESEQVLQLGLKAYPHHHNLYIELAALENQRENWSQALNYWYKAFHIAEGFSVMSYQRLTKAIIMSTEQRPWFAKAFYKASSTAHSNPYFSAYFSYFLVTHQVPDEALATAIDKLSAMQASNFLYQYGVPHLYQLQQLRLRQALLQNPQLPQQPAAWNELLKTDKPTRLMPQDIASLTVLLEQLSDANARPFYQAVLQAIEPLQGVAKRALINLCTGDASQKPEVMATVEALLPATASQLQAHWLPEQAWLILSNILLLRFQIAAAYRLRQLALACHQQEKQQQGLASLVLESTSPVSALPAGCDRKQQQQHALAQLLRGQPAPFRQSFAYLRDPAFAAAIAGKRIALVGPVDVGELQGELIDQHDLVIRLNYQLPAYWDPAQAGSRTDISYYANDLIKGEDTDTALVQGMQQLQWVVFDTQTSLPAGVQLARARCQLPYRDCNPAYKGYVNAIQKVILDLLLHQPASIRVFNTNLWLADSTIAGYHTGHKRNQVSRFIWHDPASNFRFLQCCWQHGYIQADPVLSRILQQDESDYIQQLDAVIQAQEAL</sequence>
<dbReference type="Gene3D" id="3.20.20.190">
    <property type="entry name" value="Phosphatidylinositol (PI) phosphodiesterase"/>
    <property type="match status" value="1"/>
</dbReference>
<dbReference type="Gene3D" id="1.25.40.10">
    <property type="entry name" value="Tetratricopeptide repeat domain"/>
    <property type="match status" value="1"/>
</dbReference>
<feature type="domain" description="GP-PDE" evidence="1">
    <location>
        <begin position="5"/>
        <end position="265"/>
    </location>
</feature>
<organism evidence="2 3">
    <name type="scientific">Alkalimonas cellulosilytica</name>
    <dbReference type="NCBI Taxonomy" id="3058395"/>
    <lineage>
        <taxon>Bacteria</taxon>
        <taxon>Pseudomonadati</taxon>
        <taxon>Pseudomonadota</taxon>
        <taxon>Gammaproteobacteria</taxon>
        <taxon>Alkalimonas</taxon>
    </lineage>
</organism>
<dbReference type="SUPFAM" id="SSF48452">
    <property type="entry name" value="TPR-like"/>
    <property type="match status" value="1"/>
</dbReference>
<dbReference type="SUPFAM" id="SSF51695">
    <property type="entry name" value="PLC-like phosphodiesterases"/>
    <property type="match status" value="1"/>
</dbReference>
<dbReference type="RefSeq" id="WP_330128619.1">
    <property type="nucleotide sequence ID" value="NZ_JAUHLI010000007.1"/>
</dbReference>
<comment type="caution">
    <text evidence="2">The sequence shown here is derived from an EMBL/GenBank/DDBJ whole genome shotgun (WGS) entry which is preliminary data.</text>
</comment>
<evidence type="ECO:0000313" key="3">
    <source>
        <dbReference type="Proteomes" id="UP001336314"/>
    </source>
</evidence>